<dbReference type="Proteomes" id="UP000577386">
    <property type="component" value="Unassembled WGS sequence"/>
</dbReference>
<comment type="caution">
    <text evidence="1">The sequence shown here is derived from an EMBL/GenBank/DDBJ whole genome shotgun (WGS) entry which is preliminary data.</text>
</comment>
<evidence type="ECO:0000313" key="1">
    <source>
        <dbReference type="EMBL" id="MBA9051217.1"/>
    </source>
</evidence>
<accession>A0A7W3NIL3</accession>
<protein>
    <submittedName>
        <fullName evidence="1">Uncharacterized protein</fullName>
    </submittedName>
</protein>
<dbReference type="AlphaFoldDB" id="A0A7W3NIL3"/>
<dbReference type="EMBL" id="JACJIJ010000002">
    <property type="protein sequence ID" value="MBA9051217.1"/>
    <property type="molecule type" value="Genomic_DNA"/>
</dbReference>
<evidence type="ECO:0000313" key="2">
    <source>
        <dbReference type="Proteomes" id="UP000577386"/>
    </source>
</evidence>
<proteinExistence type="predicted"/>
<gene>
    <name evidence="1" type="ORF">HDA42_000395</name>
</gene>
<sequence>MGKTYNRGCTVTSEPLPNGTEQVFVIGTDGTSWHRTRSTGGTWFP</sequence>
<dbReference type="GeneID" id="93978930"/>
<reference evidence="1 2" key="1">
    <citation type="submission" date="2020-08" db="EMBL/GenBank/DDBJ databases">
        <title>Sequencing the genomes of 1000 actinobacteria strains.</title>
        <authorList>
            <person name="Klenk H.-P."/>
        </authorList>
    </citation>
    <scope>NUCLEOTIDE SEQUENCE [LARGE SCALE GENOMIC DNA]</scope>
    <source>
        <strain evidence="1 2">DSM 41827</strain>
    </source>
</reference>
<organism evidence="1 2">
    <name type="scientific">Streptomyces murinus</name>
    <dbReference type="NCBI Taxonomy" id="33900"/>
    <lineage>
        <taxon>Bacteria</taxon>
        <taxon>Bacillati</taxon>
        <taxon>Actinomycetota</taxon>
        <taxon>Actinomycetes</taxon>
        <taxon>Kitasatosporales</taxon>
        <taxon>Streptomycetaceae</taxon>
        <taxon>Streptomyces</taxon>
    </lineage>
</organism>
<keyword evidence="2" id="KW-1185">Reference proteome</keyword>
<name>A0A7W3NIL3_STRMR</name>
<dbReference type="RefSeq" id="WP_182774594.1">
    <property type="nucleotide sequence ID" value="NZ_BAAAHW010000011.1"/>
</dbReference>